<dbReference type="Gene3D" id="2.130.10.10">
    <property type="entry name" value="YVTN repeat-like/Quinoprotein amine dehydrogenase"/>
    <property type="match status" value="1"/>
</dbReference>
<organism evidence="8 9">
    <name type="scientific">Fusarium oxysporum</name>
    <name type="common">Fusarium vascular wilt</name>
    <dbReference type="NCBI Taxonomy" id="5507"/>
    <lineage>
        <taxon>Eukaryota</taxon>
        <taxon>Fungi</taxon>
        <taxon>Dikarya</taxon>
        <taxon>Ascomycota</taxon>
        <taxon>Pezizomycotina</taxon>
        <taxon>Sordariomycetes</taxon>
        <taxon>Hypocreomycetidae</taxon>
        <taxon>Hypocreales</taxon>
        <taxon>Nectriaceae</taxon>
        <taxon>Fusarium</taxon>
        <taxon>Fusarium oxysporum species complex</taxon>
    </lineage>
</organism>
<dbReference type="PROSITE" id="PS50082">
    <property type="entry name" value="WD_REPEATS_2"/>
    <property type="match status" value="1"/>
</dbReference>
<dbReference type="SUPFAM" id="SSF50978">
    <property type="entry name" value="WD40 repeat-like"/>
    <property type="match status" value="1"/>
</dbReference>
<protein>
    <submittedName>
        <fullName evidence="8">Putative catabolite repression protein creC</fullName>
    </submittedName>
</protein>
<dbReference type="PANTHER" id="PTHR14107">
    <property type="entry name" value="WD REPEAT PROTEIN"/>
    <property type="match status" value="1"/>
</dbReference>
<dbReference type="VEuPathDB" id="FungiDB:FOXG_03244"/>
<dbReference type="PANTHER" id="PTHR14107:SF16">
    <property type="entry name" value="AT02583P"/>
    <property type="match status" value="1"/>
</dbReference>
<feature type="region of interest" description="Disordered" evidence="7">
    <location>
        <begin position="534"/>
        <end position="556"/>
    </location>
</feature>
<keyword evidence="2" id="KW-0677">Repeat</keyword>
<dbReference type="SMART" id="SM00320">
    <property type="entry name" value="WD40"/>
    <property type="match status" value="4"/>
</dbReference>
<dbReference type="InterPro" id="IPR015943">
    <property type="entry name" value="WD40/YVTN_repeat-like_dom_sf"/>
</dbReference>
<feature type="compositionally biased region" description="Polar residues" evidence="7">
    <location>
        <begin position="343"/>
        <end position="355"/>
    </location>
</feature>
<dbReference type="GO" id="GO:0045013">
    <property type="term" value="P:carbon catabolite repression of transcription"/>
    <property type="evidence" value="ECO:0007669"/>
    <property type="project" value="TreeGrafter"/>
</dbReference>
<dbReference type="InterPro" id="IPR036322">
    <property type="entry name" value="WD40_repeat_dom_sf"/>
</dbReference>
<dbReference type="EMBL" id="MRCY01000042">
    <property type="protein sequence ID" value="RKL09753.1"/>
    <property type="molecule type" value="Genomic_DNA"/>
</dbReference>
<feature type="repeat" description="WD" evidence="6">
    <location>
        <begin position="426"/>
        <end position="467"/>
    </location>
</feature>
<name>A0A420QYA1_FUSOX</name>
<dbReference type="GO" id="GO:0005634">
    <property type="term" value="C:nucleus"/>
    <property type="evidence" value="ECO:0007669"/>
    <property type="project" value="TreeGrafter"/>
</dbReference>
<reference evidence="8 9" key="1">
    <citation type="journal article" date="2018" name="Sci. Rep.">
        <title>Characterisation of pathogen-specific regions and novel effector candidates in Fusarium oxysporum f. sp. cepae.</title>
        <authorList>
            <person name="Armitage A.D."/>
            <person name="Taylor A."/>
            <person name="Sobczyk M.K."/>
            <person name="Baxter L."/>
            <person name="Greenfield B.P."/>
            <person name="Bates H.J."/>
            <person name="Wilson F."/>
            <person name="Jackson A.C."/>
            <person name="Ott S."/>
            <person name="Harrison R.J."/>
            <person name="Clarkson J.P."/>
        </authorList>
    </citation>
    <scope>NUCLEOTIDE SEQUENCE [LARGE SCALE GENOMIC DNA]</scope>
    <source>
        <strain evidence="8 9">Fo_A28</strain>
    </source>
</reference>
<sequence>MFVLPPPPRYPTMGPYGAGGIHPVPMIETNNTLSNPTGPEWQFLVGEGTYTLKEDLHLATPPPHPSEATVPNPNPLSTLPQPASAGTSVSLIALESRPAPNFLYRGLSSTTLALSGAPSSIQEHPNEGRYSAEGGKTSEEGRTGSTSDAQATSITIGSAPAFGEGNALLTQVPTKDVNKKRKPKNNMTKSNSSFISRVIVNESLSKKLTERSNDGLFAFANINRAFQWLDMSSSSKQDYLTKILFTKAHCLCHDVNVHTKSVSHLDVIMGFSTGEVIWWEPISQRYTRLNKNGAINGTPVAAIRWIPGSENLFLAAHMDGSLVVYDKEKEDAQFNPEEEAVNGNANGTSGESLDASNGGAHHNSIRINKSVHSKNQKVNPVAAWKLSNHRINAFSFSPDNRHLAVVSEDGTLRIIDYLKEELLDVFYSYYGGLTCVCWSPDGQYVLTGGQDDLISIWSLSDSALVARCQGHQSWVSAVAFDPWRCDERNYRFGSVGEDGRLCLWDFSVGMLHRPKAQSVRHRGSVSSRYTALQRAETATTSNSRLRSNSNLDTEDEEMAIAHPVEPRARIPMLPPVLNKSIDTHPVCWLDFTEDAIMTSCKSGKQHQAKLESIFRSDWTIEINDRLFLAYTSDKLTCESPKIGHMRTWLRPGSELTAQTKGAEAPGATS</sequence>
<accession>A0A420QYA1</accession>
<evidence type="ECO:0000256" key="5">
    <source>
        <dbReference type="ARBA" id="ARBA00038682"/>
    </source>
</evidence>
<feature type="region of interest" description="Disordered" evidence="7">
    <location>
        <begin position="116"/>
        <end position="149"/>
    </location>
</feature>
<dbReference type="GO" id="GO:0051286">
    <property type="term" value="C:cell tip"/>
    <property type="evidence" value="ECO:0007669"/>
    <property type="project" value="TreeGrafter"/>
</dbReference>
<evidence type="ECO:0000256" key="7">
    <source>
        <dbReference type="SAM" id="MobiDB-lite"/>
    </source>
</evidence>
<dbReference type="Proteomes" id="UP000285860">
    <property type="component" value="Unassembled WGS sequence"/>
</dbReference>
<proteinExistence type="inferred from homology"/>
<feature type="compositionally biased region" description="Low complexity" evidence="7">
    <location>
        <begin position="541"/>
        <end position="551"/>
    </location>
</feature>
<dbReference type="VEuPathDB" id="FungiDB:HZS61_015350"/>
<keyword evidence="1 6" id="KW-0853">WD repeat</keyword>
<dbReference type="VEuPathDB" id="FungiDB:FOIG_02250"/>
<dbReference type="VEuPathDB" id="FungiDB:FOC1_g10014759"/>
<evidence type="ECO:0000256" key="2">
    <source>
        <dbReference type="ARBA" id="ARBA00022737"/>
    </source>
</evidence>
<dbReference type="VEuPathDB" id="FungiDB:FOMG_11377"/>
<gene>
    <name evidence="8" type="ORF">BFJ68_g8891</name>
</gene>
<dbReference type="InterPro" id="IPR051362">
    <property type="entry name" value="WD_repeat_creC_regulators"/>
</dbReference>
<dbReference type="Pfam" id="PF00400">
    <property type="entry name" value="WD40"/>
    <property type="match status" value="3"/>
</dbReference>
<evidence type="ECO:0000313" key="8">
    <source>
        <dbReference type="EMBL" id="RKL09753.1"/>
    </source>
</evidence>
<comment type="function">
    <text evidence="3">Component of the regulatory network controlling carbon source utilization through ubiquitination and deubiquitination involving creA, creB, creC, creD and acrB. Required to prevent the proteolysis of the CreB deubiquitinating enzyme in the absence of carbon catabolite repression. CreB deubiquitinating enzyme stabilized in a complex with the CreC leads to the expression of genes such as those in the proline and quinate pathways.</text>
</comment>
<evidence type="ECO:0000256" key="6">
    <source>
        <dbReference type="PROSITE-ProRule" id="PRU00221"/>
    </source>
</evidence>
<evidence type="ECO:0000313" key="9">
    <source>
        <dbReference type="Proteomes" id="UP000285860"/>
    </source>
</evidence>
<evidence type="ECO:0000256" key="4">
    <source>
        <dbReference type="ARBA" id="ARBA00038107"/>
    </source>
</evidence>
<comment type="caution">
    <text evidence="8">The sequence shown here is derived from an EMBL/GenBank/DDBJ whole genome shotgun (WGS) entry which is preliminary data.</text>
</comment>
<dbReference type="InterPro" id="IPR001680">
    <property type="entry name" value="WD40_rpt"/>
</dbReference>
<evidence type="ECO:0000256" key="3">
    <source>
        <dbReference type="ARBA" id="ARBA00037241"/>
    </source>
</evidence>
<feature type="region of interest" description="Disordered" evidence="7">
    <location>
        <begin position="337"/>
        <end position="359"/>
    </location>
</feature>
<dbReference type="AlphaFoldDB" id="A0A420QYA1"/>
<evidence type="ECO:0000256" key="1">
    <source>
        <dbReference type="ARBA" id="ARBA00022574"/>
    </source>
</evidence>
<dbReference type="GO" id="GO:0032153">
    <property type="term" value="C:cell division site"/>
    <property type="evidence" value="ECO:0007669"/>
    <property type="project" value="TreeGrafter"/>
</dbReference>
<dbReference type="PROSITE" id="PS50294">
    <property type="entry name" value="WD_REPEATS_REGION"/>
    <property type="match status" value="1"/>
</dbReference>
<comment type="subunit">
    <text evidence="5">Interacts with creB.</text>
</comment>
<dbReference type="VEuPathDB" id="FungiDB:FOZG_08825"/>
<comment type="similarity">
    <text evidence="4">Belongs to the WD repeat creC family.</text>
</comment>